<dbReference type="PANTHER" id="PTHR30055">
    <property type="entry name" value="HTH-TYPE TRANSCRIPTIONAL REGULATOR RUTR"/>
    <property type="match status" value="1"/>
</dbReference>
<dbReference type="Gene3D" id="1.10.357.10">
    <property type="entry name" value="Tetracycline Repressor, domain 2"/>
    <property type="match status" value="1"/>
</dbReference>
<dbReference type="PANTHER" id="PTHR30055:SF234">
    <property type="entry name" value="HTH-TYPE TRANSCRIPTIONAL REGULATOR BETI"/>
    <property type="match status" value="1"/>
</dbReference>
<dbReference type="Gene3D" id="1.10.10.60">
    <property type="entry name" value="Homeodomain-like"/>
    <property type="match status" value="1"/>
</dbReference>
<evidence type="ECO:0000313" key="7">
    <source>
        <dbReference type="EMBL" id="MFC5136903.1"/>
    </source>
</evidence>
<keyword evidence="3" id="KW-0804">Transcription</keyword>
<keyword evidence="2" id="KW-0238">DNA-binding</keyword>
<feature type="region of interest" description="Disordered" evidence="4">
    <location>
        <begin position="183"/>
        <end position="212"/>
    </location>
</feature>
<gene>
    <name evidence="7" type="ORF">ACFPK1_01550</name>
</gene>
<accession>A0ABV9Z9Y3</accession>
<proteinExistence type="predicted"/>
<dbReference type="RefSeq" id="WP_378019127.1">
    <property type="nucleotide sequence ID" value="NZ_JBHSKG010000001.1"/>
</dbReference>
<dbReference type="Pfam" id="PF00440">
    <property type="entry name" value="TetR_N"/>
    <property type="match status" value="1"/>
</dbReference>
<keyword evidence="8" id="KW-1185">Reference proteome</keyword>
<dbReference type="Proteomes" id="UP001596175">
    <property type="component" value="Unassembled WGS sequence"/>
</dbReference>
<dbReference type="Pfam" id="PF13305">
    <property type="entry name" value="TetR_C_33"/>
    <property type="match status" value="1"/>
</dbReference>
<keyword evidence="1" id="KW-0805">Transcription regulation</keyword>
<dbReference type="InterPro" id="IPR050109">
    <property type="entry name" value="HTH-type_TetR-like_transc_reg"/>
</dbReference>
<dbReference type="EMBL" id="JBHSKG010000001">
    <property type="protein sequence ID" value="MFC5136903.1"/>
    <property type="molecule type" value="Genomic_DNA"/>
</dbReference>
<dbReference type="InterPro" id="IPR025996">
    <property type="entry name" value="MT1864/Rv1816-like_C"/>
</dbReference>
<dbReference type="InterPro" id="IPR001647">
    <property type="entry name" value="HTH_TetR"/>
</dbReference>
<evidence type="ECO:0000259" key="6">
    <source>
        <dbReference type="Pfam" id="PF13305"/>
    </source>
</evidence>
<organism evidence="7 8">
    <name type="scientific">Actinomycetospora rhizophila</name>
    <dbReference type="NCBI Taxonomy" id="1416876"/>
    <lineage>
        <taxon>Bacteria</taxon>
        <taxon>Bacillati</taxon>
        <taxon>Actinomycetota</taxon>
        <taxon>Actinomycetes</taxon>
        <taxon>Pseudonocardiales</taxon>
        <taxon>Pseudonocardiaceae</taxon>
        <taxon>Actinomycetospora</taxon>
    </lineage>
</organism>
<feature type="domain" description="HTH-type transcriptional regulator MT1864/Rv1816-like C-terminal" evidence="6">
    <location>
        <begin position="91"/>
        <end position="182"/>
    </location>
</feature>
<evidence type="ECO:0000313" key="8">
    <source>
        <dbReference type="Proteomes" id="UP001596175"/>
    </source>
</evidence>
<feature type="domain" description="HTH tetR-type" evidence="5">
    <location>
        <begin position="18"/>
        <end position="65"/>
    </location>
</feature>
<evidence type="ECO:0000256" key="4">
    <source>
        <dbReference type="SAM" id="MobiDB-lite"/>
    </source>
</evidence>
<dbReference type="InterPro" id="IPR036271">
    <property type="entry name" value="Tet_transcr_reg_TetR-rel_C_sf"/>
</dbReference>
<sequence length="212" mass="23154">MAERTARQQRHDERHRHILAAARERADADGWPAVTTRRLSEAIGYTQPVLYSHFPGGKSEIMLAVALEGFVELTRRCRAALDGERGRPAVEAVSVAYLDFAGEHPAVYEAMFQEPIDTAFAQDDTRAELRAGFDTLAEAIGDDGDDGGTATEVFWSALHGACLLERAGRVRPEHRARRVAELAARFTKPRSPGAADLDPHGPPRTFTTGAPP</sequence>
<evidence type="ECO:0000256" key="2">
    <source>
        <dbReference type="ARBA" id="ARBA00023125"/>
    </source>
</evidence>
<evidence type="ECO:0000256" key="1">
    <source>
        <dbReference type="ARBA" id="ARBA00023015"/>
    </source>
</evidence>
<protein>
    <submittedName>
        <fullName evidence="7">TetR/AcrR family transcriptional regulator</fullName>
    </submittedName>
</protein>
<comment type="caution">
    <text evidence="7">The sequence shown here is derived from an EMBL/GenBank/DDBJ whole genome shotgun (WGS) entry which is preliminary data.</text>
</comment>
<dbReference type="SUPFAM" id="SSF48498">
    <property type="entry name" value="Tetracyclin repressor-like, C-terminal domain"/>
    <property type="match status" value="1"/>
</dbReference>
<evidence type="ECO:0000259" key="5">
    <source>
        <dbReference type="Pfam" id="PF00440"/>
    </source>
</evidence>
<dbReference type="InterPro" id="IPR009057">
    <property type="entry name" value="Homeodomain-like_sf"/>
</dbReference>
<evidence type="ECO:0000256" key="3">
    <source>
        <dbReference type="ARBA" id="ARBA00023163"/>
    </source>
</evidence>
<dbReference type="SUPFAM" id="SSF46689">
    <property type="entry name" value="Homeodomain-like"/>
    <property type="match status" value="1"/>
</dbReference>
<name>A0ABV9Z9Y3_9PSEU</name>
<reference evidence="8" key="1">
    <citation type="journal article" date="2019" name="Int. J. Syst. Evol. Microbiol.">
        <title>The Global Catalogue of Microorganisms (GCM) 10K type strain sequencing project: providing services to taxonomists for standard genome sequencing and annotation.</title>
        <authorList>
            <consortium name="The Broad Institute Genomics Platform"/>
            <consortium name="The Broad Institute Genome Sequencing Center for Infectious Disease"/>
            <person name="Wu L."/>
            <person name="Ma J."/>
        </authorList>
    </citation>
    <scope>NUCLEOTIDE SEQUENCE [LARGE SCALE GENOMIC DNA]</scope>
    <source>
        <strain evidence="8">XZYJ18</strain>
    </source>
</reference>